<name>A0A858R637_9PROT</name>
<dbReference type="Proteomes" id="UP000501891">
    <property type="component" value="Chromosome"/>
</dbReference>
<keyword evidence="1" id="KW-1133">Transmembrane helix</keyword>
<accession>A0A858R637</accession>
<dbReference type="Gene3D" id="1.25.40.10">
    <property type="entry name" value="Tetratricopeptide repeat domain"/>
    <property type="match status" value="1"/>
</dbReference>
<dbReference type="AlphaFoldDB" id="A0A858R637"/>
<protein>
    <submittedName>
        <fullName evidence="2">Tetratricopeptide repeat protein</fullName>
    </submittedName>
</protein>
<organism evidence="2 3">
    <name type="scientific">Aerophototrophica crusticola</name>
    <dbReference type="NCBI Taxonomy" id="1709002"/>
    <lineage>
        <taxon>Bacteria</taxon>
        <taxon>Pseudomonadati</taxon>
        <taxon>Pseudomonadota</taxon>
        <taxon>Alphaproteobacteria</taxon>
        <taxon>Rhodospirillales</taxon>
        <taxon>Rhodospirillaceae</taxon>
        <taxon>Aerophototrophica</taxon>
    </lineage>
</organism>
<keyword evidence="1" id="KW-0472">Membrane</keyword>
<dbReference type="KEGG" id="acru:HHL28_06730"/>
<dbReference type="InterPro" id="IPR014562">
    <property type="entry name" value="UCP030959_TPR_rpt-cont"/>
</dbReference>
<gene>
    <name evidence="2" type="ORF">HHL28_06730</name>
</gene>
<evidence type="ECO:0000313" key="2">
    <source>
        <dbReference type="EMBL" id="QJE72824.1"/>
    </source>
</evidence>
<dbReference type="Pfam" id="PF13174">
    <property type="entry name" value="TPR_6"/>
    <property type="match status" value="1"/>
</dbReference>
<keyword evidence="1" id="KW-0812">Transmembrane</keyword>
<evidence type="ECO:0000256" key="1">
    <source>
        <dbReference type="SAM" id="Phobius"/>
    </source>
</evidence>
<keyword evidence="3" id="KW-1185">Reference proteome</keyword>
<dbReference type="InterPro" id="IPR019734">
    <property type="entry name" value="TPR_rpt"/>
</dbReference>
<dbReference type="EMBL" id="CP051775">
    <property type="protein sequence ID" value="QJE72824.1"/>
    <property type="molecule type" value="Genomic_DNA"/>
</dbReference>
<sequence>MPIIFLLSFAIAIYFAVHVVRTGQPMFWLLILLMFPFLGSLVYFITIYLPDMRNSRAAAAVVAGASKLVDPDREYREAMAAHAEVPTTENKRRLAQVLVGRGDAAGAVRLYRESLQGMYANDPGILEDLARAQLAGEDHKGALDSITRLREHNPDYHSAEAHLVLARALEGVGRTDEAIEEYQALAGYYPGLEPRCRLALALQRRGQVGPARSLFEEIVRTADRAPKHVRDAQKDWIKVARSNLA</sequence>
<evidence type="ECO:0000313" key="3">
    <source>
        <dbReference type="Proteomes" id="UP000501891"/>
    </source>
</evidence>
<reference evidence="2" key="1">
    <citation type="submission" date="2020-04" db="EMBL/GenBank/DDBJ databases">
        <title>A desert anoxygenic phototrophic bacterium fixes CO2 using RubisCO under aerobic conditions.</title>
        <authorList>
            <person name="Tang K."/>
        </authorList>
    </citation>
    <scope>NUCLEOTIDE SEQUENCE [LARGE SCALE GENOMIC DNA]</scope>
    <source>
        <strain evidence="2">MIMtkB3</strain>
    </source>
</reference>
<feature type="transmembrane region" description="Helical" evidence="1">
    <location>
        <begin position="29"/>
        <end position="49"/>
    </location>
</feature>
<dbReference type="SUPFAM" id="SSF48452">
    <property type="entry name" value="TPR-like"/>
    <property type="match status" value="1"/>
</dbReference>
<proteinExistence type="predicted"/>
<dbReference type="InterPro" id="IPR011990">
    <property type="entry name" value="TPR-like_helical_dom_sf"/>
</dbReference>
<dbReference type="PIRSF" id="PIRSF030959">
    <property type="entry name" value="UCP030959"/>
    <property type="match status" value="1"/>
</dbReference>